<dbReference type="NCBIfam" id="NF002032">
    <property type="entry name" value="PRK00856.1"/>
    <property type="match status" value="1"/>
</dbReference>
<evidence type="ECO:0000256" key="1">
    <source>
        <dbReference type="ARBA" id="ARBA00004852"/>
    </source>
</evidence>
<feature type="binding site" evidence="7">
    <location>
        <position position="254"/>
    </location>
    <ligand>
        <name>carbamoyl phosphate</name>
        <dbReference type="ChEBI" id="CHEBI:58228"/>
    </ligand>
</feature>
<keyword evidence="4 7" id="KW-0665">Pyrimidine biosynthesis</keyword>
<evidence type="ECO:0000256" key="5">
    <source>
        <dbReference type="ARBA" id="ARBA00043884"/>
    </source>
</evidence>
<evidence type="ECO:0000313" key="11">
    <source>
        <dbReference type="Proteomes" id="UP000242949"/>
    </source>
</evidence>
<dbReference type="PRINTS" id="PR00100">
    <property type="entry name" value="AOTCASE"/>
</dbReference>
<dbReference type="InterPro" id="IPR002082">
    <property type="entry name" value="Asp_carbamoyltransf"/>
</dbReference>
<dbReference type="Gene3D" id="3.40.50.1370">
    <property type="entry name" value="Aspartate/ornithine carbamoyltransferase"/>
    <property type="match status" value="2"/>
</dbReference>
<organism evidence="10 11">
    <name type="scientific">Pelagirhabdus alkalitolerans</name>
    <dbReference type="NCBI Taxonomy" id="1612202"/>
    <lineage>
        <taxon>Bacteria</taxon>
        <taxon>Bacillati</taxon>
        <taxon>Bacillota</taxon>
        <taxon>Bacilli</taxon>
        <taxon>Bacillales</taxon>
        <taxon>Bacillaceae</taxon>
        <taxon>Pelagirhabdus</taxon>
    </lineage>
</organism>
<protein>
    <recommendedName>
        <fullName evidence="7">Aspartate carbamoyltransferase</fullName>
        <ecNumber evidence="7">2.1.3.2</ecNumber>
    </recommendedName>
    <alternativeName>
        <fullName evidence="7">Aspartate transcarbamylase</fullName>
        <shortName evidence="7">ATCase</shortName>
    </alternativeName>
</protein>
<dbReference type="InterPro" id="IPR036901">
    <property type="entry name" value="Asp/Orn_carbamoylTrfase_sf"/>
</dbReference>
<feature type="binding site" evidence="7">
    <location>
        <position position="129"/>
    </location>
    <ligand>
        <name>carbamoyl phosphate</name>
        <dbReference type="ChEBI" id="CHEBI:58228"/>
    </ligand>
</feature>
<comment type="pathway">
    <text evidence="1 7">Pyrimidine metabolism; UMP biosynthesis via de novo pathway; (S)-dihydroorotate from bicarbonate: step 2/3.</text>
</comment>
<feature type="binding site" evidence="7">
    <location>
        <position position="212"/>
    </location>
    <ligand>
        <name>L-aspartate</name>
        <dbReference type="ChEBI" id="CHEBI:29991"/>
    </ligand>
</feature>
<feature type="domain" description="Aspartate/ornithine carbamoyltransferase carbamoyl-P binding" evidence="9">
    <location>
        <begin position="3"/>
        <end position="141"/>
    </location>
</feature>
<comment type="function">
    <text evidence="5 7">Catalyzes the condensation of carbamoyl phosphate and aspartate to form carbamoyl aspartate and inorganic phosphate, the committed step in the de novo pyrimidine nucleotide biosynthesis pathway.</text>
</comment>
<dbReference type="GO" id="GO:0016597">
    <property type="term" value="F:amino acid binding"/>
    <property type="evidence" value="ECO:0007669"/>
    <property type="project" value="InterPro"/>
</dbReference>
<dbReference type="PRINTS" id="PR00101">
    <property type="entry name" value="ATCASE"/>
</dbReference>
<dbReference type="STRING" id="1612202.SAMN05421734_102104"/>
<sequence>MENFVSMKSLSKSELLHLIKRSDEVANGTSQQQNQTKPLFVANLFFEPSTRTKMSFEVAEKNLGMHVLDFHAETSSTLKGESVYDTAKTFESIGADALVIRHPEKGQVSHIAESINIPVINAGDGAGEHPTQSLLDLYTMYQEFGSFNDLDVLIVGDIAHSRVAKSNAYALQTLGANVYLSSKADWQDETLDFPYIDLDEGIKQCDVAMFLRIQLERHEKKESIESTDYLKRYGLTVERERKMRKHAIIMHPAPVNRDVEIASELVECKRSRIFKQMENGVYTRMAVLEACLKKEEPSYGTHYHTVFTPARASIS</sequence>
<reference evidence="11" key="1">
    <citation type="submission" date="2016-09" db="EMBL/GenBank/DDBJ databases">
        <authorList>
            <person name="Varghese N."/>
            <person name="Submissions S."/>
        </authorList>
    </citation>
    <scope>NUCLEOTIDE SEQUENCE [LARGE SCALE GENOMIC DNA]</scope>
    <source>
        <strain evidence="11">S5</strain>
    </source>
</reference>
<keyword evidence="3 7" id="KW-0808">Transferase</keyword>
<feature type="binding site" evidence="7">
    <location>
        <position position="51"/>
    </location>
    <ligand>
        <name>carbamoyl phosphate</name>
        <dbReference type="ChEBI" id="CHEBI:58228"/>
    </ligand>
</feature>
<dbReference type="InterPro" id="IPR006130">
    <property type="entry name" value="Asp/Orn_carbamoylTrfase"/>
</dbReference>
<proteinExistence type="inferred from homology"/>
<feature type="domain" description="Aspartate/ornithine carbamoyltransferase Asp/Orn-binding" evidence="8">
    <location>
        <begin position="149"/>
        <end position="290"/>
    </location>
</feature>
<dbReference type="FunFam" id="3.40.50.1370:FF:000011">
    <property type="entry name" value="Aspartate carbamoyltransferase"/>
    <property type="match status" value="1"/>
</dbReference>
<dbReference type="NCBIfam" id="TIGR00670">
    <property type="entry name" value="asp_carb_tr"/>
    <property type="match status" value="1"/>
</dbReference>
<comment type="similarity">
    <text evidence="2 7">Belongs to the aspartate/ornithine carbamoyltransferase superfamily. ATCase family.</text>
</comment>
<dbReference type="GO" id="GO:0006520">
    <property type="term" value="P:amino acid metabolic process"/>
    <property type="evidence" value="ECO:0007669"/>
    <property type="project" value="InterPro"/>
</dbReference>
<dbReference type="EC" id="2.1.3.2" evidence="7"/>
<dbReference type="SUPFAM" id="SSF53671">
    <property type="entry name" value="Aspartate/ornithine carbamoyltransferase"/>
    <property type="match status" value="1"/>
</dbReference>
<dbReference type="GO" id="GO:0044205">
    <property type="term" value="P:'de novo' UMP biosynthetic process"/>
    <property type="evidence" value="ECO:0007669"/>
    <property type="project" value="UniProtKB-UniRule"/>
</dbReference>
<dbReference type="GO" id="GO:0004070">
    <property type="term" value="F:aspartate carbamoyltransferase activity"/>
    <property type="evidence" value="ECO:0007669"/>
    <property type="project" value="UniProtKB-UniRule"/>
</dbReference>
<dbReference type="AlphaFoldDB" id="A0A1G6H0L5"/>
<feature type="binding site" evidence="7">
    <location>
        <position position="52"/>
    </location>
    <ligand>
        <name>carbamoyl phosphate</name>
        <dbReference type="ChEBI" id="CHEBI:58228"/>
    </ligand>
</feature>
<dbReference type="PANTHER" id="PTHR45753:SF6">
    <property type="entry name" value="ASPARTATE CARBAMOYLTRANSFERASE"/>
    <property type="match status" value="1"/>
</dbReference>
<evidence type="ECO:0000256" key="3">
    <source>
        <dbReference type="ARBA" id="ARBA00022679"/>
    </source>
</evidence>
<evidence type="ECO:0000313" key="10">
    <source>
        <dbReference type="EMBL" id="SDB87850.1"/>
    </source>
</evidence>
<comment type="subunit">
    <text evidence="7">Heterododecamer (2C3:3R2) of six catalytic PyrB chains organized as two trimers (C3), and six regulatory PyrI chains organized as three dimers (R2).</text>
</comment>
<feature type="binding site" evidence="7">
    <location>
        <position position="162"/>
    </location>
    <ligand>
        <name>L-aspartate</name>
        <dbReference type="ChEBI" id="CHEBI:29991"/>
    </ligand>
</feature>
<dbReference type="EMBL" id="FMYI01000002">
    <property type="protein sequence ID" value="SDB87850.1"/>
    <property type="molecule type" value="Genomic_DNA"/>
</dbReference>
<dbReference type="OrthoDB" id="9774690at2"/>
<evidence type="ECO:0000256" key="4">
    <source>
        <dbReference type="ARBA" id="ARBA00022975"/>
    </source>
</evidence>
<evidence type="ECO:0000256" key="2">
    <source>
        <dbReference type="ARBA" id="ARBA00008896"/>
    </source>
</evidence>
<feature type="binding site" evidence="7">
    <location>
        <position position="101"/>
    </location>
    <ligand>
        <name>carbamoyl phosphate</name>
        <dbReference type="ChEBI" id="CHEBI:58228"/>
    </ligand>
</feature>
<dbReference type="GO" id="GO:0005829">
    <property type="term" value="C:cytosol"/>
    <property type="evidence" value="ECO:0007669"/>
    <property type="project" value="TreeGrafter"/>
</dbReference>
<feature type="binding site" evidence="7">
    <location>
        <position position="132"/>
    </location>
    <ligand>
        <name>carbamoyl phosphate</name>
        <dbReference type="ChEBI" id="CHEBI:58228"/>
    </ligand>
</feature>
<dbReference type="PANTHER" id="PTHR45753">
    <property type="entry name" value="ORNITHINE CARBAMOYLTRANSFERASE, MITOCHONDRIAL"/>
    <property type="match status" value="1"/>
</dbReference>
<dbReference type="GO" id="GO:0006207">
    <property type="term" value="P:'de novo' pyrimidine nucleobase biosynthetic process"/>
    <property type="evidence" value="ECO:0007669"/>
    <property type="project" value="InterPro"/>
</dbReference>
<gene>
    <name evidence="7" type="primary">pyrB</name>
    <name evidence="10" type="ORF">SAMN05421734_102104</name>
</gene>
<evidence type="ECO:0000256" key="7">
    <source>
        <dbReference type="HAMAP-Rule" id="MF_00001"/>
    </source>
</evidence>
<keyword evidence="11" id="KW-1185">Reference proteome</keyword>
<dbReference type="InterPro" id="IPR006131">
    <property type="entry name" value="Asp_carbamoyltransf_Asp/Orn-bd"/>
</dbReference>
<dbReference type="PROSITE" id="PS00097">
    <property type="entry name" value="CARBAMOYLTRANSFERASE"/>
    <property type="match status" value="1"/>
</dbReference>
<accession>A0A1G6H0L5</accession>
<comment type="catalytic activity">
    <reaction evidence="6 7">
        <text>carbamoyl phosphate + L-aspartate = N-carbamoyl-L-aspartate + phosphate + H(+)</text>
        <dbReference type="Rhea" id="RHEA:20013"/>
        <dbReference type="ChEBI" id="CHEBI:15378"/>
        <dbReference type="ChEBI" id="CHEBI:29991"/>
        <dbReference type="ChEBI" id="CHEBI:32814"/>
        <dbReference type="ChEBI" id="CHEBI:43474"/>
        <dbReference type="ChEBI" id="CHEBI:58228"/>
        <dbReference type="EC" id="2.1.3.2"/>
    </reaction>
</comment>
<dbReference type="HAMAP" id="MF_00001">
    <property type="entry name" value="Asp_carb_tr"/>
    <property type="match status" value="1"/>
</dbReference>
<feature type="binding site" evidence="7">
    <location>
        <position position="253"/>
    </location>
    <ligand>
        <name>carbamoyl phosphate</name>
        <dbReference type="ChEBI" id="CHEBI:58228"/>
    </ligand>
</feature>
<name>A0A1G6H0L5_9BACI</name>
<dbReference type="Proteomes" id="UP000242949">
    <property type="component" value="Unassembled WGS sequence"/>
</dbReference>
<dbReference type="UniPathway" id="UPA00070">
    <property type="reaction ID" value="UER00116"/>
</dbReference>
<feature type="binding site" evidence="7">
    <location>
        <position position="79"/>
    </location>
    <ligand>
        <name>L-aspartate</name>
        <dbReference type="ChEBI" id="CHEBI:29991"/>
    </ligand>
</feature>
<dbReference type="InterPro" id="IPR006132">
    <property type="entry name" value="Asp/Orn_carbamoyltranf_P-bd"/>
</dbReference>
<dbReference type="Pfam" id="PF00185">
    <property type="entry name" value="OTCace"/>
    <property type="match status" value="1"/>
</dbReference>
<dbReference type="Pfam" id="PF02729">
    <property type="entry name" value="OTCace_N"/>
    <property type="match status" value="1"/>
</dbReference>
<evidence type="ECO:0000259" key="9">
    <source>
        <dbReference type="Pfam" id="PF02729"/>
    </source>
</evidence>
<evidence type="ECO:0000259" key="8">
    <source>
        <dbReference type="Pfam" id="PF00185"/>
    </source>
</evidence>
<evidence type="ECO:0000256" key="6">
    <source>
        <dbReference type="ARBA" id="ARBA00048859"/>
    </source>
</evidence>